<evidence type="ECO:0000313" key="4">
    <source>
        <dbReference type="Proteomes" id="UP001352263"/>
    </source>
</evidence>
<feature type="compositionally biased region" description="Polar residues" evidence="1">
    <location>
        <begin position="49"/>
        <end position="58"/>
    </location>
</feature>
<dbReference type="EMBL" id="JAWIIV010000002">
    <property type="protein sequence ID" value="MEC4718079.1"/>
    <property type="molecule type" value="Genomic_DNA"/>
</dbReference>
<keyword evidence="2" id="KW-0472">Membrane</keyword>
<dbReference type="Pfam" id="PF11666">
    <property type="entry name" value="DUF2933"/>
    <property type="match status" value="1"/>
</dbReference>
<feature type="compositionally biased region" description="Basic and acidic residues" evidence="1">
    <location>
        <begin position="30"/>
        <end position="48"/>
    </location>
</feature>
<feature type="region of interest" description="Disordered" evidence="1">
    <location>
        <begin position="26"/>
        <end position="58"/>
    </location>
</feature>
<dbReference type="InterPro" id="IPR021682">
    <property type="entry name" value="DUF2933"/>
</dbReference>
<keyword evidence="2" id="KW-1133">Transmembrane helix</keyword>
<feature type="transmembrane region" description="Helical" evidence="2">
    <location>
        <begin position="7"/>
        <end position="24"/>
    </location>
</feature>
<reference evidence="3 4" key="1">
    <citation type="submission" date="2023-10" db="EMBL/GenBank/DDBJ databases">
        <title>Noviherbaspirillum sp. CPCC 100848 genome assembly.</title>
        <authorList>
            <person name="Li X.Y."/>
            <person name="Fang X.M."/>
        </authorList>
    </citation>
    <scope>NUCLEOTIDE SEQUENCE [LARGE SCALE GENOMIC DNA]</scope>
    <source>
        <strain evidence="3 4">CPCC 100848</strain>
    </source>
</reference>
<gene>
    <name evidence="3" type="ORF">RY831_02870</name>
</gene>
<dbReference type="RefSeq" id="WP_326504836.1">
    <property type="nucleotide sequence ID" value="NZ_JAWIIV010000002.1"/>
</dbReference>
<proteinExistence type="predicted"/>
<organism evidence="3 4">
    <name type="scientific">Noviherbaspirillum album</name>
    <dbReference type="NCBI Taxonomy" id="3080276"/>
    <lineage>
        <taxon>Bacteria</taxon>
        <taxon>Pseudomonadati</taxon>
        <taxon>Pseudomonadota</taxon>
        <taxon>Betaproteobacteria</taxon>
        <taxon>Burkholderiales</taxon>
        <taxon>Oxalobacteraceae</taxon>
        <taxon>Noviherbaspirillum</taxon>
    </lineage>
</organism>
<keyword evidence="2" id="KW-0812">Transmembrane</keyword>
<comment type="caution">
    <text evidence="3">The sequence shown here is derived from an EMBL/GenBank/DDBJ whole genome shotgun (WGS) entry which is preliminary data.</text>
</comment>
<evidence type="ECO:0000313" key="3">
    <source>
        <dbReference type="EMBL" id="MEC4718079.1"/>
    </source>
</evidence>
<keyword evidence="4" id="KW-1185">Reference proteome</keyword>
<evidence type="ECO:0000256" key="1">
    <source>
        <dbReference type="SAM" id="MobiDB-lite"/>
    </source>
</evidence>
<protein>
    <submittedName>
        <fullName evidence="3">DUF2933 domain-containing protein</fullName>
    </submittedName>
</protein>
<dbReference type="Proteomes" id="UP001352263">
    <property type="component" value="Unassembled WGS sequence"/>
</dbReference>
<accession>A0ABU6J4D9</accession>
<evidence type="ECO:0000256" key="2">
    <source>
        <dbReference type="SAM" id="Phobius"/>
    </source>
</evidence>
<sequence>MEWISQNWVWVLFAVAMIAMHLFGHGGHGGHGDDKHDKKPARKDDVQRTSKQGSGHHH</sequence>
<name>A0ABU6J4D9_9BURK</name>